<dbReference type="PANTHER" id="PTHR42909">
    <property type="entry name" value="ZGC:136858"/>
    <property type="match status" value="1"/>
</dbReference>
<proteinExistence type="inferred from homology"/>
<dbReference type="PANTHER" id="PTHR42909:SF1">
    <property type="entry name" value="CARBOHYDRATE KINASE PFKB DOMAIN-CONTAINING PROTEIN"/>
    <property type="match status" value="1"/>
</dbReference>
<feature type="domain" description="Carbohydrate kinase PfkB" evidence="8">
    <location>
        <begin position="662"/>
        <end position="743"/>
    </location>
</feature>
<dbReference type="OrthoDB" id="198885at2759"/>
<dbReference type="AlphaFoldDB" id="A0A0D7AME5"/>
<dbReference type="GO" id="GO:0004730">
    <property type="term" value="F:pseudouridylate synthase activity"/>
    <property type="evidence" value="ECO:0007669"/>
    <property type="project" value="InterPro"/>
</dbReference>
<dbReference type="PROSITE" id="PS00584">
    <property type="entry name" value="PFKB_KINASES_2"/>
    <property type="match status" value="1"/>
</dbReference>
<keyword evidence="4" id="KW-0378">Hydrolase</keyword>
<dbReference type="GO" id="GO:0046872">
    <property type="term" value="F:metal ion binding"/>
    <property type="evidence" value="ECO:0007669"/>
    <property type="project" value="UniProtKB-KW"/>
</dbReference>
<evidence type="ECO:0000256" key="5">
    <source>
        <dbReference type="ARBA" id="ARBA00023211"/>
    </source>
</evidence>
<dbReference type="SUPFAM" id="SSF110581">
    <property type="entry name" value="Indigoidine synthase A-like"/>
    <property type="match status" value="1"/>
</dbReference>
<organism evidence="9 10">
    <name type="scientific">Fistulina hepatica ATCC 64428</name>
    <dbReference type="NCBI Taxonomy" id="1128425"/>
    <lineage>
        <taxon>Eukaryota</taxon>
        <taxon>Fungi</taxon>
        <taxon>Dikarya</taxon>
        <taxon>Basidiomycota</taxon>
        <taxon>Agaricomycotina</taxon>
        <taxon>Agaricomycetes</taxon>
        <taxon>Agaricomycetidae</taxon>
        <taxon>Agaricales</taxon>
        <taxon>Fistulinaceae</taxon>
        <taxon>Fistulina</taxon>
    </lineage>
</organism>
<dbReference type="InterPro" id="IPR011611">
    <property type="entry name" value="PfkB_dom"/>
</dbReference>
<evidence type="ECO:0000313" key="9">
    <source>
        <dbReference type="EMBL" id="KIY51953.1"/>
    </source>
</evidence>
<keyword evidence="6" id="KW-0456">Lyase</keyword>
<keyword evidence="2" id="KW-0479">Metal-binding</keyword>
<dbReference type="Gene3D" id="3.40.1790.10">
    <property type="entry name" value="Indigoidine synthase domain"/>
    <property type="match status" value="1"/>
</dbReference>
<keyword evidence="3" id="KW-0418">Kinase</keyword>
<dbReference type="EMBL" id="KN881646">
    <property type="protein sequence ID" value="KIY51953.1"/>
    <property type="molecule type" value="Genomic_DNA"/>
</dbReference>
<dbReference type="GO" id="GO:0005737">
    <property type="term" value="C:cytoplasm"/>
    <property type="evidence" value="ECO:0007669"/>
    <property type="project" value="TreeGrafter"/>
</dbReference>
<sequence>MSTQSKISLALARKAPIDIHPEIEHALETSQPLVALESTLITHGFQTPENYNLALSLERNVRDNGATPATIGFIGGRIKIGLTPAEIERLASNQYKPVKVSRRDIAPAIANKADGGTTCAATSMLAEMVGIKVFATGGLGGVHRGGENTMDISADLQELSRTPVGLVSAGVKSILDIGRTLEYLETLGVPVISYSKTRDFPAFFSKFSGFQVPYNTDDPRTAAEILFTQWQLSMTNGVLIAVPIPDEYQAAGDEIQKAVDIAVAESETNGMSKSGRDATPWLLKRVNELTQGSSEQSNIGLLQNTARVGGQIAVEYQKLVNASKYEKNDVATFVTPPPTLTAPTSFVEASPSPAAQITPPSLVVIGSAAVDISARADTSLDAALTVHSTVPGEVTSSLGGVARNIAEASHRICASPTSTLLLAPVGDDMFGSIVIDGTARLGMRTDGLLRSSTDRTAVCNMIFDAAGNLLSGVADMNITRSFSAIDICKQLGIHEPAMVVLDGNLAPETISVVVQHCNKRDIPVFFEPTSVVKSTSILPAVQHSLSVVGPQSAPIAFMSPNLLELEHVYRTAMTEPFDLMSSAEWWTALDALRLGDAFRLDVERLARTSAGGLAFLKDKGIVHMAVNLLPFFQHLIIKCGAAGVLVVMRVPGWTGVPSDPGRALVVASSEAGTVVVRHFPAHHIPPDSIVNVTGAGDSFVGALLAVLQREPTAMQHPHSLEQAIDVAQRAAVMTLQSTLAVSPLLSELAKK</sequence>
<dbReference type="InterPro" id="IPR002173">
    <property type="entry name" value="Carboh/pur_kinase_PfkB_CS"/>
</dbReference>
<dbReference type="InterPro" id="IPR022830">
    <property type="entry name" value="Indigdn_synthA-like"/>
</dbReference>
<reference evidence="9 10" key="1">
    <citation type="journal article" date="2015" name="Fungal Genet. Biol.">
        <title>Evolution of novel wood decay mechanisms in Agaricales revealed by the genome sequences of Fistulina hepatica and Cylindrobasidium torrendii.</title>
        <authorList>
            <person name="Floudas D."/>
            <person name="Held B.W."/>
            <person name="Riley R."/>
            <person name="Nagy L.G."/>
            <person name="Koehler G."/>
            <person name="Ransdell A.S."/>
            <person name="Younus H."/>
            <person name="Chow J."/>
            <person name="Chiniquy J."/>
            <person name="Lipzen A."/>
            <person name="Tritt A."/>
            <person name="Sun H."/>
            <person name="Haridas S."/>
            <person name="LaButti K."/>
            <person name="Ohm R.A."/>
            <person name="Kues U."/>
            <person name="Blanchette R.A."/>
            <person name="Grigoriev I.V."/>
            <person name="Minto R.E."/>
            <person name="Hibbett D.S."/>
        </authorList>
    </citation>
    <scope>NUCLEOTIDE SEQUENCE [LARGE SCALE GENOMIC DNA]</scope>
    <source>
        <strain evidence="9 10">ATCC 64428</strain>
    </source>
</reference>
<evidence type="ECO:0000313" key="10">
    <source>
        <dbReference type="Proteomes" id="UP000054144"/>
    </source>
</evidence>
<dbReference type="InterPro" id="IPR007342">
    <property type="entry name" value="PsuG"/>
</dbReference>
<keyword evidence="1" id="KW-0808">Transferase</keyword>
<feature type="domain" description="Carbohydrate kinase PfkB" evidence="8">
    <location>
        <begin position="361"/>
        <end position="530"/>
    </location>
</feature>
<dbReference type="Pfam" id="PF04227">
    <property type="entry name" value="Indigoidine_A"/>
    <property type="match status" value="1"/>
</dbReference>
<keyword evidence="5" id="KW-0464">Manganese</keyword>
<keyword evidence="10" id="KW-1185">Reference proteome</keyword>
<dbReference type="Pfam" id="PF00294">
    <property type="entry name" value="PfkB"/>
    <property type="match status" value="2"/>
</dbReference>
<dbReference type="Proteomes" id="UP000054144">
    <property type="component" value="Unassembled WGS sequence"/>
</dbReference>
<dbReference type="GO" id="GO:0016301">
    <property type="term" value="F:kinase activity"/>
    <property type="evidence" value="ECO:0007669"/>
    <property type="project" value="UniProtKB-KW"/>
</dbReference>
<name>A0A0D7AME5_9AGAR</name>
<evidence type="ECO:0000256" key="4">
    <source>
        <dbReference type="ARBA" id="ARBA00022801"/>
    </source>
</evidence>
<evidence type="ECO:0000256" key="7">
    <source>
        <dbReference type="ARBA" id="ARBA00023295"/>
    </source>
</evidence>
<dbReference type="SUPFAM" id="SSF53613">
    <property type="entry name" value="Ribokinase-like"/>
    <property type="match status" value="1"/>
</dbReference>
<evidence type="ECO:0000256" key="1">
    <source>
        <dbReference type="ARBA" id="ARBA00022679"/>
    </source>
</evidence>
<accession>A0A0D7AME5</accession>
<evidence type="ECO:0000259" key="8">
    <source>
        <dbReference type="Pfam" id="PF00294"/>
    </source>
</evidence>
<evidence type="ECO:0000256" key="3">
    <source>
        <dbReference type="ARBA" id="ARBA00022777"/>
    </source>
</evidence>
<keyword evidence="7" id="KW-0326">Glycosidase</keyword>
<evidence type="ECO:0000256" key="6">
    <source>
        <dbReference type="ARBA" id="ARBA00023239"/>
    </source>
</evidence>
<gene>
    <name evidence="9" type="ORF">FISHEDRAFT_70189</name>
</gene>
<dbReference type="InterPro" id="IPR029056">
    <property type="entry name" value="Ribokinase-like"/>
</dbReference>
<evidence type="ECO:0000256" key="2">
    <source>
        <dbReference type="ARBA" id="ARBA00022723"/>
    </source>
</evidence>
<dbReference type="Gene3D" id="3.40.1190.20">
    <property type="match status" value="1"/>
</dbReference>
<dbReference type="HAMAP" id="MF_01876">
    <property type="entry name" value="PsiMP_glycosidase"/>
    <property type="match status" value="1"/>
</dbReference>
<protein>
    <submittedName>
        <fullName evidence="9">Indigoidine synthase A-like protein</fullName>
    </submittedName>
</protein>
<dbReference type="GO" id="GO:0016798">
    <property type="term" value="F:hydrolase activity, acting on glycosyl bonds"/>
    <property type="evidence" value="ECO:0007669"/>
    <property type="project" value="UniProtKB-KW"/>
</dbReference>